<dbReference type="Proteomes" id="UP001446871">
    <property type="component" value="Unassembled WGS sequence"/>
</dbReference>
<organism evidence="3 4">
    <name type="scientific">Apiospora saccharicola</name>
    <dbReference type="NCBI Taxonomy" id="335842"/>
    <lineage>
        <taxon>Eukaryota</taxon>
        <taxon>Fungi</taxon>
        <taxon>Dikarya</taxon>
        <taxon>Ascomycota</taxon>
        <taxon>Pezizomycotina</taxon>
        <taxon>Sordariomycetes</taxon>
        <taxon>Xylariomycetidae</taxon>
        <taxon>Amphisphaeriales</taxon>
        <taxon>Apiosporaceae</taxon>
        <taxon>Apiospora</taxon>
    </lineage>
</organism>
<accession>A0ABR1VBN9</accession>
<keyword evidence="2" id="KW-0472">Membrane</keyword>
<reference evidence="3 4" key="1">
    <citation type="submission" date="2023-01" db="EMBL/GenBank/DDBJ databases">
        <title>Analysis of 21 Apiospora genomes using comparative genomics revels a genus with tremendous synthesis potential of carbohydrate active enzymes and secondary metabolites.</title>
        <authorList>
            <person name="Sorensen T."/>
        </authorList>
    </citation>
    <scope>NUCLEOTIDE SEQUENCE [LARGE SCALE GENOMIC DNA]</scope>
    <source>
        <strain evidence="3 4">CBS 83171</strain>
    </source>
</reference>
<gene>
    <name evidence="3" type="ORF">PG996_007722</name>
</gene>
<evidence type="ECO:0000256" key="2">
    <source>
        <dbReference type="SAM" id="Phobius"/>
    </source>
</evidence>
<keyword evidence="4" id="KW-1185">Reference proteome</keyword>
<evidence type="ECO:0000313" key="3">
    <source>
        <dbReference type="EMBL" id="KAK8068610.1"/>
    </source>
</evidence>
<name>A0ABR1VBN9_9PEZI</name>
<dbReference type="EMBL" id="JAQQWM010000004">
    <property type="protein sequence ID" value="KAK8068610.1"/>
    <property type="molecule type" value="Genomic_DNA"/>
</dbReference>
<keyword evidence="1" id="KW-0175">Coiled coil</keyword>
<sequence>MLLLSVHDPFVSESYIYIYIYIRSGVLQVVYLTRHEPPKQDKIRPSQALVTNANAKTGVFRSLLGLFLLLNLYPLLQGILVSTWCRIPNMCQSSDVASFKMSTLLQAQANLEGTMEHFREHSCVNQFIPPEYAWLRQFQKDQGRPPLLITKVPSGTSEAEELLLSRAKQENGVLYQRDTVARIDALCRAAAAQNDDDDGIPGDDEATTKLEAHRDLLRSLYRTTGPWPQLLHQTRLHKIGQKDVDDLAAATLASAQATVGRWTHLRDLARGATTSLAKLQDHYEQFSAAQDDLDTLPFVAGVYREPVRAASLWGLLRAPRVVHQVELYRRARSLGDERHEVDMIELNLRDIQRALNDLEQAMEADQDKFDALWSVSKRGLLRDWKFQNEDVVWQAHVWRPILTQLYGLQTCAFFRSSPPEPEGAFWTPLWFLKVVIDPVVAWADMVAYLVERTTRVPSWLLALFLEPLVGA</sequence>
<comment type="caution">
    <text evidence="3">The sequence shown here is derived from an EMBL/GenBank/DDBJ whole genome shotgun (WGS) entry which is preliminary data.</text>
</comment>
<feature type="transmembrane region" description="Helical" evidence="2">
    <location>
        <begin position="63"/>
        <end position="84"/>
    </location>
</feature>
<keyword evidence="2" id="KW-1133">Transmembrane helix</keyword>
<feature type="transmembrane region" description="Helical" evidence="2">
    <location>
        <begin position="15"/>
        <end position="33"/>
    </location>
</feature>
<evidence type="ECO:0000256" key="1">
    <source>
        <dbReference type="SAM" id="Coils"/>
    </source>
</evidence>
<proteinExistence type="predicted"/>
<feature type="coiled-coil region" evidence="1">
    <location>
        <begin position="341"/>
        <end position="368"/>
    </location>
</feature>
<protein>
    <submittedName>
        <fullName evidence="3">Uncharacterized protein</fullName>
    </submittedName>
</protein>
<evidence type="ECO:0000313" key="4">
    <source>
        <dbReference type="Proteomes" id="UP001446871"/>
    </source>
</evidence>
<keyword evidence="2" id="KW-0812">Transmembrane</keyword>